<evidence type="ECO:0000313" key="3">
    <source>
        <dbReference type="Proteomes" id="UP000229098"/>
    </source>
</evidence>
<name>A0A2M8KWD4_9BACT</name>
<comment type="caution">
    <text evidence="2">The sequence shown here is derived from an EMBL/GenBank/DDBJ whole genome shotgun (WGS) entry which is preliminary data.</text>
</comment>
<evidence type="ECO:0000313" key="2">
    <source>
        <dbReference type="EMBL" id="PJE64244.1"/>
    </source>
</evidence>
<dbReference type="EMBL" id="PFEF01000008">
    <property type="protein sequence ID" value="PJE64244.1"/>
    <property type="molecule type" value="Genomic_DNA"/>
</dbReference>
<organism evidence="2 3">
    <name type="scientific">Candidatus Ryanbacteria bacterium CG10_big_fil_rev_8_21_14_0_10_43_42</name>
    <dbReference type="NCBI Taxonomy" id="1974864"/>
    <lineage>
        <taxon>Bacteria</taxon>
        <taxon>Candidatus Ryaniibacteriota</taxon>
    </lineage>
</organism>
<proteinExistence type="predicted"/>
<feature type="transmembrane region" description="Helical" evidence="1">
    <location>
        <begin position="88"/>
        <end position="106"/>
    </location>
</feature>
<keyword evidence="1" id="KW-1133">Transmembrane helix</keyword>
<accession>A0A2M8KWD4</accession>
<protein>
    <submittedName>
        <fullName evidence="2">Uncharacterized protein</fullName>
    </submittedName>
</protein>
<keyword evidence="1" id="KW-0472">Membrane</keyword>
<keyword evidence="1" id="KW-0812">Transmembrane</keyword>
<evidence type="ECO:0000256" key="1">
    <source>
        <dbReference type="SAM" id="Phobius"/>
    </source>
</evidence>
<sequence>MENQNEKKQDELYKPNFKLVGKPIPPFLKGKAREDYFQSTITDKESLENYKKNNRSEWDLFGYLLVVVGLLPGVFLGKVGGDITDEPLLRLVFIILGILILLRHRIKTLFIRGK</sequence>
<dbReference type="AlphaFoldDB" id="A0A2M8KWD4"/>
<gene>
    <name evidence="2" type="ORF">COU90_04050</name>
</gene>
<dbReference type="Proteomes" id="UP000229098">
    <property type="component" value="Unassembled WGS sequence"/>
</dbReference>
<reference evidence="3" key="1">
    <citation type="submission" date="2017-09" db="EMBL/GenBank/DDBJ databases">
        <title>Depth-based differentiation of microbial function through sediment-hosted aquifers and enrichment of novel symbionts in the deep terrestrial subsurface.</title>
        <authorList>
            <person name="Probst A.J."/>
            <person name="Ladd B."/>
            <person name="Jarett J.K."/>
            <person name="Geller-Mcgrath D.E."/>
            <person name="Sieber C.M.K."/>
            <person name="Emerson J.B."/>
            <person name="Anantharaman K."/>
            <person name="Thomas B.C."/>
            <person name="Malmstrom R."/>
            <person name="Stieglmeier M."/>
            <person name="Klingl A."/>
            <person name="Woyke T."/>
            <person name="Ryan C.M."/>
            <person name="Banfield J.F."/>
        </authorList>
    </citation>
    <scope>NUCLEOTIDE SEQUENCE [LARGE SCALE GENOMIC DNA]</scope>
</reference>
<feature type="transmembrane region" description="Helical" evidence="1">
    <location>
        <begin position="60"/>
        <end position="76"/>
    </location>
</feature>